<dbReference type="InterPro" id="IPR036188">
    <property type="entry name" value="FAD/NAD-bd_sf"/>
</dbReference>
<evidence type="ECO:0000256" key="1">
    <source>
        <dbReference type="ARBA" id="ARBA00001974"/>
    </source>
</evidence>
<keyword evidence="4" id="KW-0560">Oxidoreductase</keyword>
<evidence type="ECO:0000313" key="7">
    <source>
        <dbReference type="EMBL" id="MFC6888749.1"/>
    </source>
</evidence>
<reference evidence="7 8" key="1">
    <citation type="journal article" date="2019" name="Int. J. Syst. Evol. Microbiol.">
        <title>The Global Catalogue of Microorganisms (GCM) 10K type strain sequencing project: providing services to taxonomists for standard genome sequencing and annotation.</title>
        <authorList>
            <consortium name="The Broad Institute Genomics Platform"/>
            <consortium name="The Broad Institute Genome Sequencing Center for Infectious Disease"/>
            <person name="Wu L."/>
            <person name="Ma J."/>
        </authorList>
    </citation>
    <scope>NUCLEOTIDE SEQUENCE [LARGE SCALE GENOMIC DNA]</scope>
    <source>
        <strain evidence="7 8">Y73</strain>
    </source>
</reference>
<feature type="domain" description="FAD dependent oxidoreductase" evidence="6">
    <location>
        <begin position="5"/>
        <end position="397"/>
    </location>
</feature>
<comment type="caution">
    <text evidence="7">The sequence shown here is derived from an EMBL/GenBank/DDBJ whole genome shotgun (WGS) entry which is preliminary data.</text>
</comment>
<evidence type="ECO:0000256" key="5">
    <source>
        <dbReference type="ARBA" id="ARBA00037941"/>
    </source>
</evidence>
<dbReference type="SUPFAM" id="SSF51905">
    <property type="entry name" value="FAD/NAD(P)-binding domain"/>
    <property type="match status" value="1"/>
</dbReference>
<name>A0ABD5UH41_9EURY</name>
<dbReference type="AlphaFoldDB" id="A0ABD5UH41"/>
<dbReference type="InterPro" id="IPR006076">
    <property type="entry name" value="FAD-dep_OxRdtase"/>
</dbReference>
<accession>A0ABD5UH41</accession>
<dbReference type="Proteomes" id="UP001596333">
    <property type="component" value="Unassembled WGS sequence"/>
</dbReference>
<dbReference type="Gene3D" id="3.50.50.60">
    <property type="entry name" value="FAD/NAD(P)-binding domain"/>
    <property type="match status" value="1"/>
</dbReference>
<sequence length="417" mass="46379">MVEYDIAIVGGGIFGCSIARHLSIKSDAEICLLEKEYHLAQHQSGRNSGTLHLGVVTEADVEPGSQLAKFTIEGTRRLKSYCLKHDLPLHDRGIMKVGDCEEEQEKVREMYHSALESGVEVDLLESREEIRNLEPNISGKNALFSPESATVDTGPITNKLAQEAYENGANLYMGCEVKQIKKSGDRLSLRTNKDTIEADYLINAAGTKALEFAQTMGIGQEYQAVPFRGAYYELVPERRSLVNSNVYPTNVGESFQVGVHFTRRPDSRVIVGPTGMIALGSETYGKTDFNIREIYNTISSRNFLNFIGSKDTLLLAWDELNKTYRKSSFLRRCQKLIPEIKSGDLEESYVGISHWLFNQEGERIGEPIIDIGENATHLIMPQPGFTAALTTGEYISEGVLDHLSSVNRIDNTKATTD</sequence>
<comment type="cofactor">
    <cofactor evidence="1">
        <name>FAD</name>
        <dbReference type="ChEBI" id="CHEBI:57692"/>
    </cofactor>
</comment>
<organism evidence="7 8">
    <name type="scientific">Halorubrum trueperi</name>
    <dbReference type="NCBI Taxonomy" id="2004704"/>
    <lineage>
        <taxon>Archaea</taxon>
        <taxon>Methanobacteriati</taxon>
        <taxon>Methanobacteriota</taxon>
        <taxon>Stenosarchaea group</taxon>
        <taxon>Halobacteria</taxon>
        <taxon>Halobacteriales</taxon>
        <taxon>Haloferacaceae</taxon>
        <taxon>Halorubrum</taxon>
    </lineage>
</organism>
<evidence type="ECO:0000256" key="3">
    <source>
        <dbReference type="ARBA" id="ARBA00022827"/>
    </source>
</evidence>
<evidence type="ECO:0000313" key="8">
    <source>
        <dbReference type="Proteomes" id="UP001596333"/>
    </source>
</evidence>
<evidence type="ECO:0000256" key="4">
    <source>
        <dbReference type="ARBA" id="ARBA00023002"/>
    </source>
</evidence>
<dbReference type="RefSeq" id="WP_379766295.1">
    <property type="nucleotide sequence ID" value="NZ_JBHSXI010000008.1"/>
</dbReference>
<dbReference type="EMBL" id="JBHSXI010000008">
    <property type="protein sequence ID" value="MFC6888749.1"/>
    <property type="molecule type" value="Genomic_DNA"/>
</dbReference>
<dbReference type="PANTHER" id="PTHR43104:SF2">
    <property type="entry name" value="L-2-HYDROXYGLUTARATE DEHYDROGENASE, MITOCHONDRIAL"/>
    <property type="match status" value="1"/>
</dbReference>
<gene>
    <name evidence="7" type="ORF">ACFQEY_06935</name>
</gene>
<dbReference type="PANTHER" id="PTHR43104">
    <property type="entry name" value="L-2-HYDROXYGLUTARATE DEHYDROGENASE, MITOCHONDRIAL"/>
    <property type="match status" value="1"/>
</dbReference>
<dbReference type="Pfam" id="PF01266">
    <property type="entry name" value="DAO"/>
    <property type="match status" value="1"/>
</dbReference>
<evidence type="ECO:0000256" key="2">
    <source>
        <dbReference type="ARBA" id="ARBA00022630"/>
    </source>
</evidence>
<keyword evidence="3" id="KW-0274">FAD</keyword>
<proteinExistence type="inferred from homology"/>
<keyword evidence="8" id="KW-1185">Reference proteome</keyword>
<evidence type="ECO:0000259" key="6">
    <source>
        <dbReference type="Pfam" id="PF01266"/>
    </source>
</evidence>
<dbReference type="Gene3D" id="3.30.9.10">
    <property type="entry name" value="D-Amino Acid Oxidase, subunit A, domain 2"/>
    <property type="match status" value="1"/>
</dbReference>
<protein>
    <submittedName>
        <fullName evidence="7">NAD(P)/FAD-dependent oxidoreductase</fullName>
    </submittedName>
</protein>
<comment type="similarity">
    <text evidence="5">Belongs to the L2HGDH family.</text>
</comment>
<keyword evidence="2" id="KW-0285">Flavoprotein</keyword>
<dbReference type="GO" id="GO:0016614">
    <property type="term" value="F:oxidoreductase activity, acting on CH-OH group of donors"/>
    <property type="evidence" value="ECO:0007669"/>
    <property type="project" value="UniProtKB-ARBA"/>
</dbReference>